<dbReference type="Proteomes" id="UP000269396">
    <property type="component" value="Unassembled WGS sequence"/>
</dbReference>
<name>A0A3P8FS92_9TREM</name>
<keyword evidence="2" id="KW-1185">Reference proteome</keyword>
<protein>
    <submittedName>
        <fullName evidence="1">Uncharacterized protein</fullName>
    </submittedName>
</protein>
<dbReference type="AlphaFoldDB" id="A0A3P8FS92"/>
<accession>A0A3P8FS92</accession>
<reference evidence="1 2" key="1">
    <citation type="submission" date="2018-11" db="EMBL/GenBank/DDBJ databases">
        <authorList>
            <consortium name="Pathogen Informatics"/>
        </authorList>
    </citation>
    <scope>NUCLEOTIDE SEQUENCE [LARGE SCALE GENOMIC DNA]</scope>
    <source>
        <strain>Denwood</strain>
        <strain evidence="2">Zambia</strain>
    </source>
</reference>
<gene>
    <name evidence="1" type="ORF">SMTD_LOCUS13032</name>
</gene>
<proteinExistence type="predicted"/>
<sequence>MMARKMHYCVIVCMKTFLFPQLSLQLTVIKLFLPGMLARFV</sequence>
<evidence type="ECO:0000313" key="2">
    <source>
        <dbReference type="Proteomes" id="UP000269396"/>
    </source>
</evidence>
<evidence type="ECO:0000313" key="1">
    <source>
        <dbReference type="EMBL" id="VDP62568.1"/>
    </source>
</evidence>
<dbReference type="EMBL" id="UZAL01033070">
    <property type="protein sequence ID" value="VDP62568.1"/>
    <property type="molecule type" value="Genomic_DNA"/>
</dbReference>
<organism evidence="1 2">
    <name type="scientific">Schistosoma mattheei</name>
    <dbReference type="NCBI Taxonomy" id="31246"/>
    <lineage>
        <taxon>Eukaryota</taxon>
        <taxon>Metazoa</taxon>
        <taxon>Spiralia</taxon>
        <taxon>Lophotrochozoa</taxon>
        <taxon>Platyhelminthes</taxon>
        <taxon>Trematoda</taxon>
        <taxon>Digenea</taxon>
        <taxon>Strigeidida</taxon>
        <taxon>Schistosomatoidea</taxon>
        <taxon>Schistosomatidae</taxon>
        <taxon>Schistosoma</taxon>
    </lineage>
</organism>